<keyword evidence="3" id="KW-0614">Plasmid</keyword>
<feature type="region of interest" description="Disordered" evidence="1">
    <location>
        <begin position="1"/>
        <end position="28"/>
    </location>
</feature>
<dbReference type="SMART" id="SM00470">
    <property type="entry name" value="ParB"/>
    <property type="match status" value="1"/>
</dbReference>
<dbReference type="GO" id="GO:0007059">
    <property type="term" value="P:chromosome segregation"/>
    <property type="evidence" value="ECO:0007669"/>
    <property type="project" value="TreeGrafter"/>
</dbReference>
<feature type="domain" description="ParB-like N-terminal" evidence="2">
    <location>
        <begin position="258"/>
        <end position="368"/>
    </location>
</feature>
<dbReference type="PANTHER" id="PTHR33375:SF7">
    <property type="entry name" value="CHROMOSOME 2-PARTITIONING PROTEIN PARB-RELATED"/>
    <property type="match status" value="1"/>
</dbReference>
<dbReference type="Gene3D" id="1.10.10.2830">
    <property type="match status" value="1"/>
</dbReference>
<feature type="region of interest" description="Disordered" evidence="1">
    <location>
        <begin position="226"/>
        <end position="245"/>
    </location>
</feature>
<protein>
    <submittedName>
        <fullName evidence="3">ParB N-terminal domain-containing protein</fullName>
    </submittedName>
</protein>
<dbReference type="Pfam" id="PF02195">
    <property type="entry name" value="ParB_N"/>
    <property type="match status" value="1"/>
</dbReference>
<gene>
    <name evidence="3" type="ORF">WDJ50_18430</name>
</gene>
<reference evidence="3" key="1">
    <citation type="submission" date="2024-03" db="EMBL/GenBank/DDBJ databases">
        <title>Deinococcus weizhi sp. nov., isolated from human skin.</title>
        <authorList>
            <person name="Wei Z."/>
            <person name="Tian F."/>
            <person name="Yang C."/>
            <person name="Xin L.T."/>
            <person name="Wen Z.J."/>
            <person name="Lan K.C."/>
            <person name="Yu L."/>
            <person name="Zhe W."/>
            <person name="Dan F.D."/>
            <person name="Jun W."/>
            <person name="Rui Z."/>
            <person name="Yong X.J."/>
            <person name="Ting Y."/>
            <person name="Wei X."/>
            <person name="Xu Z.G."/>
            <person name="Xin Z."/>
            <person name="Dong F.G."/>
            <person name="Ni X.M."/>
            <person name="Zheng M.G."/>
            <person name="Chun Y."/>
            <person name="Qian W.X."/>
        </authorList>
    </citation>
    <scope>NUCLEOTIDE SEQUENCE</scope>
    <source>
        <strain evidence="3">VB142</strain>
        <plasmid evidence="3">p2</plasmid>
    </source>
</reference>
<feature type="compositionally biased region" description="Acidic residues" evidence="1">
    <location>
        <begin position="227"/>
        <end position="237"/>
    </location>
</feature>
<dbReference type="EMBL" id="CP149785">
    <property type="protein sequence ID" value="WYF46741.1"/>
    <property type="molecule type" value="Genomic_DNA"/>
</dbReference>
<dbReference type="AlphaFoldDB" id="A0AAU6Q7W7"/>
<dbReference type="SUPFAM" id="SSF110849">
    <property type="entry name" value="ParB/Sulfiredoxin"/>
    <property type="match status" value="1"/>
</dbReference>
<sequence length="809" mass="89418">MRSEVDFNAMAEQTRAKMAEKAQGRKRSVKTDVLPRENQEEGTPAATGWWRGGGPAHWIHEGKALCGREMPANFTIGTTDPDHPDYQTNQCKKCVKALDKQGDEAFASALAQSFRVRVRATGVEGTVPTGGINSKGTVSVRYDTYRYGDRNEVEFQPAELEVLPALTIGDRVFFATHPNRRAATIVGDYSAEGLPLSVKLEYDDGEKGGGHVGNLLRFIDDVPQQEPVEEASGEEAAPEPAPAPAELPGTPVLLPGLQLVPWSSIRPSRLNPRKHFDPDALKELAASIYAKGLQQNLVVRPHPTEAGAYEIAAGERRYRAIGLLVDGLNLGTEDTPKWAELPTDHPVPVLVRHMTDLELLETATAENVQRRRMTPLEEADAFAALIDHGATPKDVASKFGYTQRTVVRRVQISRGLAPLLRDDFNAGKLSLAQAEVLVLLGPELQEAVWGNFRRSPDLYDAAHIRKHVGNYLFQVKHAQFPRNWYTGGVSADDLFGDVPQHFLDSKQALELQLKHARHLADKDVEKGAPFADVILGPFADYLYSGKDGQGVAYAINATTGEMKRYENLAPRHPWAKQPHYRAQGKDAHATTDEPVQTYGKGELQFQGPKQVISGRYQSPGKVAQTLSIDFFTEIMESNCHLFNAMYVADSLMQEYHCTDLPGVAQALAQVDDLRVLDEDGRPLDEYTPETLIEALMTLEPDALTVLVQGFMVNQIEAGFMANAQLTARIVGRYHRPFKLTDEYLKDCDTAALEEIWDDAGMGDRENTTPQYLRAMLLEEADRLAGEGFLPRPLRSEVLASVLEKDGEEA</sequence>
<dbReference type="GO" id="GO:0005694">
    <property type="term" value="C:chromosome"/>
    <property type="evidence" value="ECO:0007669"/>
    <property type="project" value="TreeGrafter"/>
</dbReference>
<dbReference type="InterPro" id="IPR003115">
    <property type="entry name" value="ParB_N"/>
</dbReference>
<evidence type="ECO:0000313" key="3">
    <source>
        <dbReference type="EMBL" id="WYF46741.1"/>
    </source>
</evidence>
<dbReference type="Gene3D" id="3.90.1530.30">
    <property type="match status" value="1"/>
</dbReference>
<evidence type="ECO:0000256" key="1">
    <source>
        <dbReference type="SAM" id="MobiDB-lite"/>
    </source>
</evidence>
<geneLocation type="plasmid" evidence="3">
    <name>p2</name>
</geneLocation>
<name>A0AAU6Q7W7_9DEIO</name>
<dbReference type="InterPro" id="IPR036086">
    <property type="entry name" value="ParB/Sulfiredoxin_sf"/>
</dbReference>
<feature type="compositionally biased region" description="Basic and acidic residues" evidence="1">
    <location>
        <begin position="14"/>
        <end position="28"/>
    </location>
</feature>
<organism evidence="3">
    <name type="scientific">Deinococcus sp. VB142</name>
    <dbReference type="NCBI Taxonomy" id="3112952"/>
    <lineage>
        <taxon>Bacteria</taxon>
        <taxon>Thermotogati</taxon>
        <taxon>Deinococcota</taxon>
        <taxon>Deinococci</taxon>
        <taxon>Deinococcales</taxon>
        <taxon>Deinococcaceae</taxon>
        <taxon>Deinococcus</taxon>
    </lineage>
</organism>
<dbReference type="PANTHER" id="PTHR33375">
    <property type="entry name" value="CHROMOSOME-PARTITIONING PROTEIN PARB-RELATED"/>
    <property type="match status" value="1"/>
</dbReference>
<dbReference type="InterPro" id="IPR050336">
    <property type="entry name" value="Chromosome_partition/occlusion"/>
</dbReference>
<evidence type="ECO:0000259" key="2">
    <source>
        <dbReference type="SMART" id="SM00470"/>
    </source>
</evidence>
<proteinExistence type="predicted"/>
<dbReference type="RefSeq" id="WP_339098240.1">
    <property type="nucleotide sequence ID" value="NZ_CP149785.1"/>
</dbReference>
<feature type="region of interest" description="Disordered" evidence="1">
    <location>
        <begin position="34"/>
        <end position="53"/>
    </location>
</feature>
<accession>A0AAU6Q7W7</accession>